<dbReference type="AlphaFoldDB" id="A0A1D8NA89"/>
<reference evidence="1 2" key="1">
    <citation type="journal article" date="2016" name="PLoS ONE">
        <title>Sequence Assembly of Yarrowia lipolytica Strain W29/CLIB89 Shows Transposable Element Diversity.</title>
        <authorList>
            <person name="Magnan C."/>
            <person name="Yu J."/>
            <person name="Chang I."/>
            <person name="Jahn E."/>
            <person name="Kanomata Y."/>
            <person name="Wu J."/>
            <person name="Zeller M."/>
            <person name="Oakes M."/>
            <person name="Baldi P."/>
            <person name="Sandmeyer S."/>
        </authorList>
    </citation>
    <scope>NUCLEOTIDE SEQUENCE [LARGE SCALE GENOMIC DNA]</scope>
    <source>
        <strain evidence="2">CLIB89(W29)</strain>
    </source>
</reference>
<protein>
    <submittedName>
        <fullName evidence="1">Uncharacterized protein</fullName>
    </submittedName>
</protein>
<sequence>MTDIDIPYYLHQDAPYMSKPVVACDNLQWTTSPEQESYQHLLYSEFVTATSDKKRTMETCIWVTAVLDFLNGYGPGNLVTIYWFLDRIIPDSLSSEYAKRWTEWSELAKRHVDRRYSQADEETKATLRAEGRHELNITEQRHIPLLALLEALLGDDWQGEMSDSCRFFSPRLLR</sequence>
<dbReference type="GeneID" id="2910018"/>
<accession>A0A1D8NA89</accession>
<dbReference type="Proteomes" id="UP000182444">
    <property type="component" value="Chromosome 1C"/>
</dbReference>
<name>A0A1D8NA89_YARLL</name>
<dbReference type="EMBL" id="CP017555">
    <property type="protein sequence ID" value="AOW02545.1"/>
    <property type="molecule type" value="Genomic_DNA"/>
</dbReference>
<gene>
    <name evidence="1" type="ORF">YALI1_C12038g</name>
</gene>
<evidence type="ECO:0000313" key="1">
    <source>
        <dbReference type="EMBL" id="AOW02545.1"/>
    </source>
</evidence>
<dbReference type="KEGG" id="yli:2910018"/>
<evidence type="ECO:0000313" key="2">
    <source>
        <dbReference type="Proteomes" id="UP000182444"/>
    </source>
</evidence>
<dbReference type="VEuPathDB" id="FungiDB:YALI1_C12038g"/>
<proteinExistence type="predicted"/>
<organism evidence="1 2">
    <name type="scientific">Yarrowia lipolytica</name>
    <name type="common">Candida lipolytica</name>
    <dbReference type="NCBI Taxonomy" id="4952"/>
    <lineage>
        <taxon>Eukaryota</taxon>
        <taxon>Fungi</taxon>
        <taxon>Dikarya</taxon>
        <taxon>Ascomycota</taxon>
        <taxon>Saccharomycotina</taxon>
        <taxon>Dipodascomycetes</taxon>
        <taxon>Dipodascales</taxon>
        <taxon>Dipodascales incertae sedis</taxon>
        <taxon>Yarrowia</taxon>
    </lineage>
</organism>
<dbReference type="RefSeq" id="XP_501616.3">
    <property type="nucleotide sequence ID" value="XM_501616.3"/>
</dbReference>
<dbReference type="VEuPathDB" id="FungiDB:YALI0_C08833g"/>